<evidence type="ECO:0000256" key="10">
    <source>
        <dbReference type="ARBA" id="ARBA00022912"/>
    </source>
</evidence>
<comment type="cofactor">
    <cofactor evidence="1">
        <name>Mn(2+)</name>
        <dbReference type="ChEBI" id="CHEBI:29035"/>
    </cofactor>
</comment>
<dbReference type="AlphaFoldDB" id="A0A0V0R3A6"/>
<dbReference type="InterPro" id="IPR004843">
    <property type="entry name" value="Calcineurin-like_PHP"/>
</dbReference>
<evidence type="ECO:0000256" key="12">
    <source>
        <dbReference type="ARBA" id="ARBA00023242"/>
    </source>
</evidence>
<evidence type="ECO:0000313" key="19">
    <source>
        <dbReference type="EMBL" id="KRX08988.1"/>
    </source>
</evidence>
<dbReference type="CDD" id="cd07417">
    <property type="entry name" value="MPP_PP5_C"/>
    <property type="match status" value="1"/>
</dbReference>
<keyword evidence="7" id="KW-0677">Repeat</keyword>
<keyword evidence="12" id="KW-0539">Nucleus</keyword>
<evidence type="ECO:0000256" key="4">
    <source>
        <dbReference type="ARBA" id="ARBA00008786"/>
    </source>
</evidence>
<evidence type="ECO:0000256" key="17">
    <source>
        <dbReference type="PROSITE-ProRule" id="PRU00339"/>
    </source>
</evidence>
<dbReference type="EC" id="3.1.3.16" evidence="5"/>
<dbReference type="OrthoDB" id="445564at2759"/>
<feature type="active site" description="Proton donor/acceptor" evidence="16">
    <location>
        <position position="286"/>
    </location>
</feature>
<dbReference type="OMA" id="IHKKYAF"/>
<keyword evidence="6" id="KW-0479">Metal-binding</keyword>
<sequence length="479" mass="55011">MEENKTAEECKNEGNNYFKKSEYPQALEWYNKAYELDSDSTKAAVYLSNRSFCHLKMENFGLAIADANLAEEKDPKYVKAFYRQGQALFLLGKLEEARNSFLKAKKLLPSDADIIKKLKILKELITKKKFEEAISVPDAPKDLDLNWEEMTVPSSYDGPRMETLDEPITSEWCVKLMDHMKDQKKLHKKYVTMLLIRAKEILKAQETLVDFEVPEGQEITVCGDTHGQYYDLLNIFSINGNPSDTNPYLFNGDFVDRGSFSVEVMLCLLAWKVSNPNAMHLTRGNHETRNMNKLYGFEGEVIAKYDQKTFEFFSDIFWYLPLAYVLNKTVQVNHGGLFQQDGVKLDQIRKINRFGEPPESGLFSDIIWSDPSESPGRTMSKRGVSCQFGPDITKKYLEDNGLSLLVRSHEMKQEGYEEQHNGKCITIFSAPNYCDQMGNKGAFIRFKGGEMKPKFTQFTAVEHPKVPPMAYAKSFYNMF</sequence>
<dbReference type="Pfam" id="PF00149">
    <property type="entry name" value="Metallophos"/>
    <property type="match status" value="1"/>
</dbReference>
<dbReference type="InterPro" id="IPR041753">
    <property type="entry name" value="PP5_C"/>
</dbReference>
<dbReference type="PANTHER" id="PTHR45668">
    <property type="entry name" value="SERINE/THREONINE-PROTEIN PHOSPHATASE 5-RELATED"/>
    <property type="match status" value="1"/>
</dbReference>
<comment type="subcellular location">
    <subcellularLocation>
        <location evidence="3">Nucleus</location>
    </subcellularLocation>
</comment>
<keyword evidence="20" id="KW-1185">Reference proteome</keyword>
<evidence type="ECO:0000256" key="5">
    <source>
        <dbReference type="ARBA" id="ARBA00013081"/>
    </source>
</evidence>
<dbReference type="SMART" id="SM00156">
    <property type="entry name" value="PP2Ac"/>
    <property type="match status" value="1"/>
</dbReference>
<protein>
    <recommendedName>
        <fullName evidence="15">Serine/threonine-protein phosphatase T</fullName>
        <ecNumber evidence="5">3.1.3.16</ecNumber>
    </recommendedName>
</protein>
<dbReference type="PANTHER" id="PTHR45668:SF5">
    <property type="entry name" value="SERINE_THREONINE-PROTEIN PHOSPHATASE 5"/>
    <property type="match status" value="1"/>
</dbReference>
<evidence type="ECO:0000313" key="20">
    <source>
        <dbReference type="Proteomes" id="UP000054937"/>
    </source>
</evidence>
<dbReference type="InParanoid" id="A0A0V0R3A6"/>
<dbReference type="InterPro" id="IPR051134">
    <property type="entry name" value="PPP_phosphatase"/>
</dbReference>
<evidence type="ECO:0000256" key="2">
    <source>
        <dbReference type="ARBA" id="ARBA00001946"/>
    </source>
</evidence>
<dbReference type="GO" id="GO:0005634">
    <property type="term" value="C:nucleus"/>
    <property type="evidence" value="ECO:0007669"/>
    <property type="project" value="UniProtKB-SubCell"/>
</dbReference>
<evidence type="ECO:0000256" key="13">
    <source>
        <dbReference type="ARBA" id="ARBA00047986"/>
    </source>
</evidence>
<evidence type="ECO:0000256" key="6">
    <source>
        <dbReference type="ARBA" id="ARBA00022723"/>
    </source>
</evidence>
<dbReference type="SUPFAM" id="SSF56300">
    <property type="entry name" value="Metallo-dependent phosphatases"/>
    <property type="match status" value="1"/>
</dbReference>
<evidence type="ECO:0000256" key="15">
    <source>
        <dbReference type="ARBA" id="ARBA00073946"/>
    </source>
</evidence>
<feature type="repeat" description="TPR" evidence="17">
    <location>
        <begin position="78"/>
        <end position="111"/>
    </location>
</feature>
<evidence type="ECO:0000256" key="9">
    <source>
        <dbReference type="ARBA" id="ARBA00022803"/>
    </source>
</evidence>
<dbReference type="PIRSF" id="PIRSF033096">
    <property type="entry name" value="PPPtase_5"/>
    <property type="match status" value="1"/>
</dbReference>
<evidence type="ECO:0000256" key="3">
    <source>
        <dbReference type="ARBA" id="ARBA00004123"/>
    </source>
</evidence>
<comment type="catalytic activity">
    <reaction evidence="13">
        <text>O-phospho-L-seryl-[protein] + H2O = L-seryl-[protein] + phosphate</text>
        <dbReference type="Rhea" id="RHEA:20629"/>
        <dbReference type="Rhea" id="RHEA-COMP:9863"/>
        <dbReference type="Rhea" id="RHEA-COMP:11604"/>
        <dbReference type="ChEBI" id="CHEBI:15377"/>
        <dbReference type="ChEBI" id="CHEBI:29999"/>
        <dbReference type="ChEBI" id="CHEBI:43474"/>
        <dbReference type="ChEBI" id="CHEBI:83421"/>
        <dbReference type="EC" id="3.1.3.16"/>
    </reaction>
    <physiologicalReaction direction="left-to-right" evidence="13">
        <dbReference type="Rhea" id="RHEA:20630"/>
    </physiologicalReaction>
</comment>
<dbReference type="EMBL" id="LDAU01000056">
    <property type="protein sequence ID" value="KRX08988.1"/>
    <property type="molecule type" value="Genomic_DNA"/>
</dbReference>
<dbReference type="PROSITE" id="PS50005">
    <property type="entry name" value="TPR"/>
    <property type="match status" value="2"/>
</dbReference>
<comment type="cofactor">
    <cofactor evidence="2">
        <name>Mg(2+)</name>
        <dbReference type="ChEBI" id="CHEBI:18420"/>
    </cofactor>
</comment>
<comment type="similarity">
    <text evidence="4">Belongs to the PPP phosphatase family. PP-5 (PP-T) subfamily.</text>
</comment>
<keyword evidence="10" id="KW-0904">Protein phosphatase</keyword>
<dbReference type="FunFam" id="3.60.21.10:FF:000036">
    <property type="entry name" value="Serine/threonine protein phosphatase 5"/>
    <property type="match status" value="1"/>
</dbReference>
<dbReference type="FunCoup" id="A0A0V0R3A6">
    <property type="interactions" value="529"/>
</dbReference>
<proteinExistence type="inferred from homology"/>
<dbReference type="InterPro" id="IPR019734">
    <property type="entry name" value="TPR_rpt"/>
</dbReference>
<dbReference type="GO" id="GO:0004722">
    <property type="term" value="F:protein serine/threonine phosphatase activity"/>
    <property type="evidence" value="ECO:0007669"/>
    <property type="project" value="UniProtKB-EC"/>
</dbReference>
<evidence type="ECO:0000259" key="18">
    <source>
        <dbReference type="SMART" id="SM00156"/>
    </source>
</evidence>
<dbReference type="Proteomes" id="UP000054937">
    <property type="component" value="Unassembled WGS sequence"/>
</dbReference>
<evidence type="ECO:0000256" key="7">
    <source>
        <dbReference type="ARBA" id="ARBA00022737"/>
    </source>
</evidence>
<keyword evidence="9 17" id="KW-0802">TPR repeat</keyword>
<dbReference type="GO" id="GO:0046872">
    <property type="term" value="F:metal ion binding"/>
    <property type="evidence" value="ECO:0007669"/>
    <property type="project" value="UniProtKB-KW"/>
</dbReference>
<reference evidence="19 20" key="1">
    <citation type="journal article" date="2015" name="Sci. Rep.">
        <title>Genome of the facultative scuticociliatosis pathogen Pseudocohnilembus persalinus provides insight into its virulence through horizontal gene transfer.</title>
        <authorList>
            <person name="Xiong J."/>
            <person name="Wang G."/>
            <person name="Cheng J."/>
            <person name="Tian M."/>
            <person name="Pan X."/>
            <person name="Warren A."/>
            <person name="Jiang C."/>
            <person name="Yuan D."/>
            <person name="Miao W."/>
        </authorList>
    </citation>
    <scope>NUCLEOTIDE SEQUENCE [LARGE SCALE GENOMIC DNA]</scope>
    <source>
        <strain evidence="19">36N120E</strain>
    </source>
</reference>
<comment type="catalytic activity">
    <reaction evidence="14">
        <text>O-phospho-L-threonyl-[protein] + H2O = L-threonyl-[protein] + phosphate</text>
        <dbReference type="Rhea" id="RHEA:47004"/>
        <dbReference type="Rhea" id="RHEA-COMP:11060"/>
        <dbReference type="Rhea" id="RHEA-COMP:11605"/>
        <dbReference type="ChEBI" id="CHEBI:15377"/>
        <dbReference type="ChEBI" id="CHEBI:30013"/>
        <dbReference type="ChEBI" id="CHEBI:43474"/>
        <dbReference type="ChEBI" id="CHEBI:61977"/>
        <dbReference type="EC" id="3.1.3.16"/>
    </reaction>
    <physiologicalReaction direction="left-to-right" evidence="14">
        <dbReference type="Rhea" id="RHEA:47005"/>
    </physiologicalReaction>
</comment>
<gene>
    <name evidence="19" type="ORF">PPERSA_08191</name>
</gene>
<dbReference type="Gene3D" id="3.60.21.10">
    <property type="match status" value="1"/>
</dbReference>
<feature type="domain" description="Serine/threonine specific protein phosphatases" evidence="18">
    <location>
        <begin position="186"/>
        <end position="462"/>
    </location>
</feature>
<dbReference type="GO" id="GO:0005737">
    <property type="term" value="C:cytoplasm"/>
    <property type="evidence" value="ECO:0007669"/>
    <property type="project" value="UniProtKB-ARBA"/>
</dbReference>
<dbReference type="Gene3D" id="1.25.40.10">
    <property type="entry name" value="Tetratricopeptide repeat domain"/>
    <property type="match status" value="1"/>
</dbReference>
<dbReference type="InterPro" id="IPR013105">
    <property type="entry name" value="TPR_2"/>
</dbReference>
<comment type="caution">
    <text evidence="19">The sequence shown here is derived from an EMBL/GenBank/DDBJ whole genome shotgun (WGS) entry which is preliminary data.</text>
</comment>
<dbReference type="PRINTS" id="PR00114">
    <property type="entry name" value="STPHPHTASE"/>
</dbReference>
<evidence type="ECO:0000256" key="14">
    <source>
        <dbReference type="ARBA" id="ARBA00048832"/>
    </source>
</evidence>
<evidence type="ECO:0000256" key="16">
    <source>
        <dbReference type="PIRSR" id="PIRSR033096-1"/>
    </source>
</evidence>
<dbReference type="InterPro" id="IPR006186">
    <property type="entry name" value="Ser/Thr-sp_prot-phosphatase"/>
</dbReference>
<feature type="repeat" description="TPR" evidence="17">
    <location>
        <begin position="7"/>
        <end position="40"/>
    </location>
</feature>
<dbReference type="Pfam" id="PF08321">
    <property type="entry name" value="PPP5"/>
    <property type="match status" value="1"/>
</dbReference>
<accession>A0A0V0R3A6</accession>
<evidence type="ECO:0000256" key="8">
    <source>
        <dbReference type="ARBA" id="ARBA00022801"/>
    </source>
</evidence>
<dbReference type="SMART" id="SM00028">
    <property type="entry name" value="TPR"/>
    <property type="match status" value="3"/>
</dbReference>
<dbReference type="InterPro" id="IPR029052">
    <property type="entry name" value="Metallo-depent_PP-like"/>
</dbReference>
<keyword evidence="11" id="KW-0464">Manganese</keyword>
<dbReference type="Pfam" id="PF07719">
    <property type="entry name" value="TPR_2"/>
    <property type="match status" value="1"/>
</dbReference>
<dbReference type="SUPFAM" id="SSF48452">
    <property type="entry name" value="TPR-like"/>
    <property type="match status" value="1"/>
</dbReference>
<evidence type="ECO:0000256" key="1">
    <source>
        <dbReference type="ARBA" id="ARBA00001936"/>
    </source>
</evidence>
<evidence type="ECO:0000256" key="11">
    <source>
        <dbReference type="ARBA" id="ARBA00023211"/>
    </source>
</evidence>
<keyword evidence="8" id="KW-0378">Hydrolase</keyword>
<name>A0A0V0R3A6_PSEPJ</name>
<organism evidence="19 20">
    <name type="scientific">Pseudocohnilembus persalinus</name>
    <name type="common">Ciliate</name>
    <dbReference type="NCBI Taxonomy" id="266149"/>
    <lineage>
        <taxon>Eukaryota</taxon>
        <taxon>Sar</taxon>
        <taxon>Alveolata</taxon>
        <taxon>Ciliophora</taxon>
        <taxon>Intramacronucleata</taxon>
        <taxon>Oligohymenophorea</taxon>
        <taxon>Scuticociliatia</taxon>
        <taxon>Philasterida</taxon>
        <taxon>Pseudocohnilembidae</taxon>
        <taxon>Pseudocohnilembus</taxon>
    </lineage>
</organism>
<dbReference type="InterPro" id="IPR011990">
    <property type="entry name" value="TPR-like_helical_dom_sf"/>
</dbReference>
<dbReference type="InterPro" id="IPR013235">
    <property type="entry name" value="PPP_dom"/>
</dbReference>